<dbReference type="AlphaFoldDB" id="A0A0N0DZR3"/>
<dbReference type="VEuPathDB" id="TriTrypDB:LpyrH10_02_8190"/>
<dbReference type="EMBL" id="LGTL01000002">
    <property type="protein sequence ID" value="KPA85585.1"/>
    <property type="molecule type" value="Genomic_DNA"/>
</dbReference>
<dbReference type="RefSeq" id="XP_015664024.1">
    <property type="nucleotide sequence ID" value="XM_015798504.1"/>
</dbReference>
<dbReference type="GeneID" id="26902140"/>
<sequence>MDFRVFLVRALRLTLLNTYKLKGIMSTLCTSFHTARMTKGKRYADAKGSRCARRRYWATTSAPSLAAQFAAPLAP</sequence>
<evidence type="ECO:0000313" key="2">
    <source>
        <dbReference type="Proteomes" id="UP000037923"/>
    </source>
</evidence>
<gene>
    <name evidence="1" type="ORF">ABB37_01845</name>
</gene>
<comment type="caution">
    <text evidence="1">The sequence shown here is derived from an EMBL/GenBank/DDBJ whole genome shotgun (WGS) entry which is preliminary data.</text>
</comment>
<evidence type="ECO:0000313" key="1">
    <source>
        <dbReference type="EMBL" id="KPA85585.1"/>
    </source>
</evidence>
<organism evidence="1 2">
    <name type="scientific">Leptomonas pyrrhocoris</name>
    <name type="common">Firebug parasite</name>
    <dbReference type="NCBI Taxonomy" id="157538"/>
    <lineage>
        <taxon>Eukaryota</taxon>
        <taxon>Discoba</taxon>
        <taxon>Euglenozoa</taxon>
        <taxon>Kinetoplastea</taxon>
        <taxon>Metakinetoplastina</taxon>
        <taxon>Trypanosomatida</taxon>
        <taxon>Trypanosomatidae</taxon>
        <taxon>Leishmaniinae</taxon>
        <taxon>Leptomonas</taxon>
    </lineage>
</organism>
<keyword evidence="2" id="KW-1185">Reference proteome</keyword>
<reference evidence="1 2" key="1">
    <citation type="submission" date="2015-07" db="EMBL/GenBank/DDBJ databases">
        <title>High-quality genome of monoxenous trypanosomatid Leptomonas pyrrhocoris.</title>
        <authorList>
            <person name="Flegontov P."/>
            <person name="Butenko A."/>
            <person name="Firsov S."/>
            <person name="Vlcek C."/>
            <person name="Logacheva M.D."/>
            <person name="Field M."/>
            <person name="Filatov D."/>
            <person name="Flegontova O."/>
            <person name="Gerasimov E."/>
            <person name="Jackson A.P."/>
            <person name="Kelly S."/>
            <person name="Opperdoes F."/>
            <person name="O'Reilly A."/>
            <person name="Votypka J."/>
            <person name="Yurchenko V."/>
            <person name="Lukes J."/>
        </authorList>
    </citation>
    <scope>NUCLEOTIDE SEQUENCE [LARGE SCALE GENOMIC DNA]</scope>
    <source>
        <strain evidence="1">H10</strain>
    </source>
</reference>
<protein>
    <submittedName>
        <fullName evidence="1">Uncharacterized protein</fullName>
    </submittedName>
</protein>
<name>A0A0N0DZR3_LEPPY</name>
<accession>A0A0N0DZR3</accession>
<proteinExistence type="predicted"/>
<dbReference type="Proteomes" id="UP000037923">
    <property type="component" value="Unassembled WGS sequence"/>
</dbReference>